<dbReference type="InterPro" id="IPR004811">
    <property type="entry name" value="RelA/Spo_fam"/>
</dbReference>
<evidence type="ECO:0000313" key="4">
    <source>
        <dbReference type="Proteomes" id="UP000824246"/>
    </source>
</evidence>
<dbReference type="Proteomes" id="UP000824246">
    <property type="component" value="Unassembled WGS sequence"/>
</dbReference>
<dbReference type="GO" id="GO:0015969">
    <property type="term" value="P:guanosine tetraphosphate metabolic process"/>
    <property type="evidence" value="ECO:0007669"/>
    <property type="project" value="InterPro"/>
</dbReference>
<dbReference type="FunFam" id="3.10.20.30:FF:000002">
    <property type="entry name" value="GTP pyrophosphokinase (RelA/SpoT)"/>
    <property type="match status" value="1"/>
</dbReference>
<dbReference type="EMBL" id="DXFB01000118">
    <property type="protein sequence ID" value="HIX45422.1"/>
    <property type="molecule type" value="Genomic_DNA"/>
</dbReference>
<dbReference type="Gene3D" id="3.30.460.10">
    <property type="entry name" value="Beta Polymerase, domain 2"/>
    <property type="match status" value="1"/>
</dbReference>
<dbReference type="PROSITE" id="PS51880">
    <property type="entry name" value="TGS"/>
    <property type="match status" value="1"/>
</dbReference>
<dbReference type="Gene3D" id="3.30.70.260">
    <property type="match status" value="1"/>
</dbReference>
<proteinExistence type="inferred from homology"/>
<dbReference type="InterPro" id="IPR043519">
    <property type="entry name" value="NT_sf"/>
</dbReference>
<dbReference type="InterPro" id="IPR007685">
    <property type="entry name" value="RelA_SpoT"/>
</dbReference>
<evidence type="ECO:0000313" key="3">
    <source>
        <dbReference type="EMBL" id="HIX45422.1"/>
    </source>
</evidence>
<sequence>RNVHTVLILCEKIGHERNMLLSVLLYPLVAEEYITIEKIEELYGADTTKIIRGLIKANSLYKKHAAISNENFKKLLLTFAEDIRVIFIMIADRLCLMRMINHHPDEDFRREVATEVLYLYAPLSHRLGLYKIKSELEDLSLKYTNRPMYDLIAHELNSKKKYRDEYIAAFIKPIKQKLEEEGLQFEIKGRTKSIYSIWNKMKKQQIDVKGIYDLFAIRVILNSKEGKQEINDCWRVFSIITNMYMPNPARMKDWLSIPKSNGYKSLHTTVLGPEQKWVEVQIRSRNMDEVAERGIAAHWKYKGIKSENNLDEMMNSVRDILESDNDDTFEQIKDFRMDIYDKEVFVFSPKGDLYKLPYGSTLLDFAFLIHSKIGCTCTGGRVNGKNKTIRYVLKSGDTIEVITSANQRPKQDWLNIAFSAKTRTKIKQALNEIDHKSAEIGKEMLLRRFKNRKIEIDDALLMRLIKKMGYKTVTDFYVKLGEEKININDVIGLYVNLYEQDNQENTETRTAEEYALAPAAERGIGDELVIGGNVKGVNYKLAKCCNPVFGDEIFGFISTEGSIKIHRNDCPNAAHIKERYGYRVINARWAGKTGTQYVATLHVVGQDDIGIVTNISSVINKEKNVSLRSIAIDSDDGLFQGHISVLIDDISTLNSLIRKLKTIKGVKGVERGKI</sequence>
<dbReference type="AlphaFoldDB" id="A0A9D1VS75"/>
<dbReference type="SUPFAM" id="SSF81301">
    <property type="entry name" value="Nucleotidyltransferase"/>
    <property type="match status" value="1"/>
</dbReference>
<reference evidence="3" key="1">
    <citation type="journal article" date="2021" name="PeerJ">
        <title>Extensive microbial diversity within the chicken gut microbiome revealed by metagenomics and culture.</title>
        <authorList>
            <person name="Gilroy R."/>
            <person name="Ravi A."/>
            <person name="Getino M."/>
            <person name="Pursley I."/>
            <person name="Horton D.L."/>
            <person name="Alikhan N.F."/>
            <person name="Baker D."/>
            <person name="Gharbi K."/>
            <person name="Hall N."/>
            <person name="Watson M."/>
            <person name="Adriaenssens E.M."/>
            <person name="Foster-Nyarko E."/>
            <person name="Jarju S."/>
            <person name="Secka A."/>
            <person name="Antonio M."/>
            <person name="Oren A."/>
            <person name="Chaudhuri R.R."/>
            <person name="La Ragione R."/>
            <person name="Hildebrand F."/>
            <person name="Pallen M.J."/>
        </authorList>
    </citation>
    <scope>NUCLEOTIDE SEQUENCE</scope>
    <source>
        <strain evidence="3">ChiHjej12B11-16260</strain>
    </source>
</reference>
<dbReference type="PANTHER" id="PTHR21262">
    <property type="entry name" value="GUANOSINE-3',5'-BIS DIPHOSPHATE 3'-PYROPHOSPHOHYDROLASE"/>
    <property type="match status" value="1"/>
</dbReference>
<dbReference type="Pfam" id="PF19296">
    <property type="entry name" value="RelA_AH_RIS"/>
    <property type="match status" value="1"/>
</dbReference>
<dbReference type="Gene3D" id="1.10.3210.10">
    <property type="entry name" value="Hypothetical protein af1432"/>
    <property type="match status" value="1"/>
</dbReference>
<accession>A0A9D1VS75</accession>
<dbReference type="SMART" id="SM00954">
    <property type="entry name" value="RelA_SpoT"/>
    <property type="match status" value="1"/>
</dbReference>
<name>A0A9D1VS75_9BACT</name>
<dbReference type="InterPro" id="IPR012675">
    <property type="entry name" value="Beta-grasp_dom_sf"/>
</dbReference>
<dbReference type="SUPFAM" id="SSF109604">
    <property type="entry name" value="HD-domain/PDEase-like"/>
    <property type="match status" value="1"/>
</dbReference>
<comment type="caution">
    <text evidence="3">The sequence shown here is derived from an EMBL/GenBank/DDBJ whole genome shotgun (WGS) entry which is preliminary data.</text>
</comment>
<dbReference type="InterPro" id="IPR012676">
    <property type="entry name" value="TGS-like"/>
</dbReference>
<dbReference type="CDD" id="cd04876">
    <property type="entry name" value="ACT_RelA-SpoT"/>
    <property type="match status" value="1"/>
</dbReference>
<protein>
    <submittedName>
        <fullName evidence="3">RelA/SpoT family protein</fullName>
    </submittedName>
</protein>
<dbReference type="SUPFAM" id="SSF81271">
    <property type="entry name" value="TGS-like"/>
    <property type="match status" value="1"/>
</dbReference>
<evidence type="ECO:0000259" key="2">
    <source>
        <dbReference type="PROSITE" id="PS51880"/>
    </source>
</evidence>
<evidence type="ECO:0000256" key="1">
    <source>
        <dbReference type="RuleBase" id="RU003847"/>
    </source>
</evidence>
<feature type="non-terminal residue" evidence="3">
    <location>
        <position position="1"/>
    </location>
</feature>
<dbReference type="PANTHER" id="PTHR21262:SF31">
    <property type="entry name" value="GTP PYROPHOSPHOKINASE"/>
    <property type="match status" value="1"/>
</dbReference>
<dbReference type="InterPro" id="IPR004095">
    <property type="entry name" value="TGS"/>
</dbReference>
<comment type="similarity">
    <text evidence="1">Belongs to the relA/spoT family.</text>
</comment>
<feature type="domain" description="TGS" evidence="2">
    <location>
        <begin position="341"/>
        <end position="403"/>
    </location>
</feature>
<dbReference type="InterPro" id="IPR002912">
    <property type="entry name" value="ACT_dom"/>
</dbReference>
<dbReference type="CDD" id="cd01668">
    <property type="entry name" value="TGS_RSH"/>
    <property type="match status" value="1"/>
</dbReference>
<dbReference type="Gene3D" id="3.10.20.30">
    <property type="match status" value="1"/>
</dbReference>
<dbReference type="GO" id="GO:0005886">
    <property type="term" value="C:plasma membrane"/>
    <property type="evidence" value="ECO:0007669"/>
    <property type="project" value="TreeGrafter"/>
</dbReference>
<dbReference type="InterPro" id="IPR033655">
    <property type="entry name" value="TGS_RelA/SpoT"/>
</dbReference>
<dbReference type="InterPro" id="IPR045600">
    <property type="entry name" value="RelA/SpoT_AH_RIS"/>
</dbReference>
<dbReference type="Pfam" id="PF13291">
    <property type="entry name" value="ACT_4"/>
    <property type="match status" value="1"/>
</dbReference>
<dbReference type="CDD" id="cd05399">
    <property type="entry name" value="NT_Rel-Spo_like"/>
    <property type="match status" value="1"/>
</dbReference>
<organism evidence="3 4">
    <name type="scientific">Candidatus Barnesiella excrementipullorum</name>
    <dbReference type="NCBI Taxonomy" id="2838479"/>
    <lineage>
        <taxon>Bacteria</taxon>
        <taxon>Pseudomonadati</taxon>
        <taxon>Bacteroidota</taxon>
        <taxon>Bacteroidia</taxon>
        <taxon>Bacteroidales</taxon>
        <taxon>Barnesiellaceae</taxon>
        <taxon>Barnesiella</taxon>
    </lineage>
</organism>
<gene>
    <name evidence="3" type="ORF">H9982_04305</name>
</gene>
<reference evidence="3" key="2">
    <citation type="submission" date="2021-04" db="EMBL/GenBank/DDBJ databases">
        <authorList>
            <person name="Gilroy R."/>
        </authorList>
    </citation>
    <scope>NUCLEOTIDE SEQUENCE</scope>
    <source>
        <strain evidence="3">ChiHjej12B11-16260</strain>
    </source>
</reference>
<dbReference type="Pfam" id="PF13328">
    <property type="entry name" value="HD_4"/>
    <property type="match status" value="1"/>
</dbReference>
<dbReference type="Pfam" id="PF02824">
    <property type="entry name" value="TGS"/>
    <property type="match status" value="1"/>
</dbReference>
<dbReference type="Pfam" id="PF04607">
    <property type="entry name" value="RelA_SpoT"/>
    <property type="match status" value="1"/>
</dbReference>
<comment type="function">
    <text evidence="1">In eubacteria ppGpp (guanosine 3'-diphosphate 5'-diphosphate) is a mediator of the stringent response that coordinates a variety of cellular activities in response to changes in nutritional abundance.</text>
</comment>
<dbReference type="NCBIfam" id="TIGR00691">
    <property type="entry name" value="spoT_relA"/>
    <property type="match status" value="1"/>
</dbReference>